<dbReference type="EMBL" id="CP018632">
    <property type="protein sequence ID" value="ASJ75582.1"/>
    <property type="molecule type" value="Genomic_DNA"/>
</dbReference>
<reference evidence="2 3" key="1">
    <citation type="submission" date="2016-12" db="EMBL/GenBank/DDBJ databases">
        <authorList>
            <person name="Song W.-J."/>
            <person name="Kurnit D.M."/>
        </authorList>
    </citation>
    <scope>NUCLEOTIDE SEQUENCE [LARGE SCALE GENOMIC DNA]</scope>
    <source>
        <strain evidence="2 3">IMCC3135</strain>
    </source>
</reference>
<evidence type="ECO:0008006" key="4">
    <source>
        <dbReference type="Google" id="ProtNLM"/>
    </source>
</evidence>
<evidence type="ECO:0000256" key="1">
    <source>
        <dbReference type="SAM" id="Phobius"/>
    </source>
</evidence>
<feature type="transmembrane region" description="Helical" evidence="1">
    <location>
        <begin position="65"/>
        <end position="83"/>
    </location>
</feature>
<protein>
    <recommendedName>
        <fullName evidence="4">GlsB/YeaQ/YmgE family stress response membrane protein</fullName>
    </recommendedName>
</protein>
<accession>A0A2Z2NVU4</accession>
<feature type="transmembrane region" description="Helical" evidence="1">
    <location>
        <begin position="31"/>
        <end position="53"/>
    </location>
</feature>
<dbReference type="AlphaFoldDB" id="A0A2Z2NVU4"/>
<dbReference type="RefSeq" id="WP_157736304.1">
    <property type="nucleotide sequence ID" value="NZ_CP018632.1"/>
</dbReference>
<keyword evidence="3" id="KW-1185">Reference proteome</keyword>
<keyword evidence="1" id="KW-0812">Transmembrane</keyword>
<keyword evidence="1" id="KW-0472">Membrane</keyword>
<proteinExistence type="predicted"/>
<gene>
    <name evidence="2" type="ORF">IMCC3135_27645</name>
</gene>
<evidence type="ECO:0000313" key="2">
    <source>
        <dbReference type="EMBL" id="ASJ75582.1"/>
    </source>
</evidence>
<organism evidence="2 3">
    <name type="scientific">Granulosicoccus antarcticus IMCC3135</name>
    <dbReference type="NCBI Taxonomy" id="1192854"/>
    <lineage>
        <taxon>Bacteria</taxon>
        <taxon>Pseudomonadati</taxon>
        <taxon>Pseudomonadota</taxon>
        <taxon>Gammaproteobacteria</taxon>
        <taxon>Chromatiales</taxon>
        <taxon>Granulosicoccaceae</taxon>
        <taxon>Granulosicoccus</taxon>
    </lineage>
</organism>
<name>A0A2Z2NVU4_9GAMM</name>
<dbReference type="KEGG" id="gai:IMCC3135_27645"/>
<sequence>MPIENLILMLLIGIIFGSIAGVLLRSRGMVFIVNMLLGILGASLGAFFPVIVGQSLSVDVGGADYLIRALFGAFMLVLIASLFRSAKPRNFE</sequence>
<feature type="transmembrane region" description="Helical" evidence="1">
    <location>
        <begin position="6"/>
        <end position="24"/>
    </location>
</feature>
<evidence type="ECO:0000313" key="3">
    <source>
        <dbReference type="Proteomes" id="UP000250079"/>
    </source>
</evidence>
<dbReference type="Proteomes" id="UP000250079">
    <property type="component" value="Chromosome"/>
</dbReference>
<keyword evidence="1" id="KW-1133">Transmembrane helix</keyword>